<dbReference type="RefSeq" id="WP_167171320.1">
    <property type="nucleotide sequence ID" value="NZ_BAAAOO010000006.1"/>
</dbReference>
<organism evidence="2 3">
    <name type="scientific">Brooklawnia cerclae</name>
    <dbReference type="NCBI Taxonomy" id="349934"/>
    <lineage>
        <taxon>Bacteria</taxon>
        <taxon>Bacillati</taxon>
        <taxon>Actinomycetota</taxon>
        <taxon>Actinomycetes</taxon>
        <taxon>Propionibacteriales</taxon>
        <taxon>Propionibacteriaceae</taxon>
        <taxon>Brooklawnia</taxon>
    </lineage>
</organism>
<feature type="transmembrane region" description="Helical" evidence="1">
    <location>
        <begin position="118"/>
        <end position="139"/>
    </location>
</feature>
<dbReference type="Proteomes" id="UP000749311">
    <property type="component" value="Unassembled WGS sequence"/>
</dbReference>
<reference evidence="2 3" key="1">
    <citation type="submission" date="2020-02" db="EMBL/GenBank/DDBJ databases">
        <title>Sequencing the genomes of 1000 actinobacteria strains.</title>
        <authorList>
            <person name="Klenk H.-P."/>
        </authorList>
    </citation>
    <scope>NUCLEOTIDE SEQUENCE [LARGE SCALE GENOMIC DNA]</scope>
    <source>
        <strain evidence="2 3">DSM 19609</strain>
    </source>
</reference>
<keyword evidence="1" id="KW-0472">Membrane</keyword>
<evidence type="ECO:0000313" key="2">
    <source>
        <dbReference type="EMBL" id="NIH58589.1"/>
    </source>
</evidence>
<proteinExistence type="predicted"/>
<sequence>MTTTASTGYVAYEYVDVQVDRELEPLYRDAYHNFGWVFEGYGAQPPLASRVVLRLRRDRRIANRGELMEQQRACEHALSNIATLEQSKAAIPMAVALGLGIIGSAFLAGAVFAISAGAWGLGVPLGLVGLAGWAAGFLAHGRVKADKTAQVAPQIDREYEAVYVTGERAARLLAV</sequence>
<gene>
    <name evidence="2" type="ORF">FB473_003286</name>
</gene>
<accession>A0ABX0SKX1</accession>
<comment type="caution">
    <text evidence="2">The sequence shown here is derived from an EMBL/GenBank/DDBJ whole genome shotgun (WGS) entry which is preliminary data.</text>
</comment>
<evidence type="ECO:0000313" key="3">
    <source>
        <dbReference type="Proteomes" id="UP000749311"/>
    </source>
</evidence>
<keyword evidence="1" id="KW-0812">Transmembrane</keyword>
<keyword evidence="3" id="KW-1185">Reference proteome</keyword>
<feature type="transmembrane region" description="Helical" evidence="1">
    <location>
        <begin position="89"/>
        <end position="112"/>
    </location>
</feature>
<name>A0ABX0SKX1_9ACTN</name>
<protein>
    <submittedName>
        <fullName evidence="2">Uncharacterized protein</fullName>
    </submittedName>
</protein>
<dbReference type="EMBL" id="JAAMOZ010000004">
    <property type="protein sequence ID" value="NIH58589.1"/>
    <property type="molecule type" value="Genomic_DNA"/>
</dbReference>
<keyword evidence="1" id="KW-1133">Transmembrane helix</keyword>
<evidence type="ECO:0000256" key="1">
    <source>
        <dbReference type="SAM" id="Phobius"/>
    </source>
</evidence>